<dbReference type="GO" id="GO:1902936">
    <property type="term" value="F:phosphatidylinositol bisphosphate binding"/>
    <property type="evidence" value="ECO:0007669"/>
    <property type="project" value="TreeGrafter"/>
</dbReference>
<dbReference type="InterPro" id="IPR001251">
    <property type="entry name" value="CRAL-TRIO_dom"/>
</dbReference>
<comment type="caution">
    <text evidence="2">The sequence shown here is derived from an EMBL/GenBank/DDBJ whole genome shotgun (WGS) entry which is preliminary data.</text>
</comment>
<dbReference type="AlphaFoldDB" id="A0A1D2M8D5"/>
<evidence type="ECO:0000259" key="1">
    <source>
        <dbReference type="PROSITE" id="PS50191"/>
    </source>
</evidence>
<accession>A0A1D2M8D5</accession>
<sequence>METKLNEQDGLAALKCLIKEFLNSGEGSPKVRDYISSVAQDDSILLIYLRGRKHRVNQAFDTLKRNADVRFDEYPEVFPEEVPDALSTSQKGCLWLDETRDKFGRRIIVSIQLAYPIKLKGLYYVNVPSYVKYVFKIIQPFLSKKLKERMVIMGTGERFETLHKIVSPDLLPKFLGGVYENETAFELVHTIN</sequence>
<dbReference type="Proteomes" id="UP000094527">
    <property type="component" value="Unassembled WGS sequence"/>
</dbReference>
<dbReference type="EMBL" id="LJIJ01002794">
    <property type="protein sequence ID" value="ODM89225.1"/>
    <property type="molecule type" value="Genomic_DNA"/>
</dbReference>
<dbReference type="PANTHER" id="PTHR10174:SF208">
    <property type="entry name" value="CRAL-TRIO DOMAIN-CONTAINING PROTEIN DDB_G0278031"/>
    <property type="match status" value="1"/>
</dbReference>
<dbReference type="SUPFAM" id="SSF52087">
    <property type="entry name" value="CRAL/TRIO domain"/>
    <property type="match status" value="1"/>
</dbReference>
<dbReference type="SUPFAM" id="SSF46938">
    <property type="entry name" value="CRAL/TRIO N-terminal domain"/>
    <property type="match status" value="1"/>
</dbReference>
<organism evidence="2 3">
    <name type="scientific">Orchesella cincta</name>
    <name type="common">Springtail</name>
    <name type="synonym">Podura cincta</name>
    <dbReference type="NCBI Taxonomy" id="48709"/>
    <lineage>
        <taxon>Eukaryota</taxon>
        <taxon>Metazoa</taxon>
        <taxon>Ecdysozoa</taxon>
        <taxon>Arthropoda</taxon>
        <taxon>Hexapoda</taxon>
        <taxon>Collembola</taxon>
        <taxon>Entomobryomorpha</taxon>
        <taxon>Entomobryoidea</taxon>
        <taxon>Orchesellidae</taxon>
        <taxon>Orchesellinae</taxon>
        <taxon>Orchesella</taxon>
    </lineage>
</organism>
<dbReference type="STRING" id="48709.A0A1D2M8D5"/>
<dbReference type="InterPro" id="IPR036865">
    <property type="entry name" value="CRAL-TRIO_dom_sf"/>
</dbReference>
<dbReference type="OrthoDB" id="75724at2759"/>
<keyword evidence="3" id="KW-1185">Reference proteome</keyword>
<dbReference type="PROSITE" id="PS50191">
    <property type="entry name" value="CRAL_TRIO"/>
    <property type="match status" value="1"/>
</dbReference>
<evidence type="ECO:0000313" key="3">
    <source>
        <dbReference type="Proteomes" id="UP000094527"/>
    </source>
</evidence>
<feature type="domain" description="CRAL-TRIO" evidence="1">
    <location>
        <begin position="33"/>
        <end position="183"/>
    </location>
</feature>
<name>A0A1D2M8D5_ORCCI</name>
<gene>
    <name evidence="2" type="ORF">Ocin01_17455</name>
</gene>
<evidence type="ECO:0000313" key="2">
    <source>
        <dbReference type="EMBL" id="ODM89225.1"/>
    </source>
</evidence>
<reference evidence="2 3" key="1">
    <citation type="journal article" date="2016" name="Genome Biol. Evol.">
        <title>Gene Family Evolution Reflects Adaptation to Soil Environmental Stressors in the Genome of the Collembolan Orchesella cincta.</title>
        <authorList>
            <person name="Faddeeva-Vakhrusheva A."/>
            <person name="Derks M.F."/>
            <person name="Anvar S.Y."/>
            <person name="Agamennone V."/>
            <person name="Suring W."/>
            <person name="Smit S."/>
            <person name="van Straalen N.M."/>
            <person name="Roelofs D."/>
        </authorList>
    </citation>
    <scope>NUCLEOTIDE SEQUENCE [LARGE SCALE GENOMIC DNA]</scope>
    <source>
        <tissue evidence="2">Mixed pool</tissue>
    </source>
</reference>
<dbReference type="InterPro" id="IPR036273">
    <property type="entry name" value="CRAL/TRIO_N_dom_sf"/>
</dbReference>
<dbReference type="GO" id="GO:0016020">
    <property type="term" value="C:membrane"/>
    <property type="evidence" value="ECO:0007669"/>
    <property type="project" value="TreeGrafter"/>
</dbReference>
<proteinExistence type="predicted"/>
<dbReference type="CDD" id="cd00170">
    <property type="entry name" value="SEC14"/>
    <property type="match status" value="1"/>
</dbReference>
<dbReference type="Gene3D" id="3.40.525.10">
    <property type="entry name" value="CRAL-TRIO lipid binding domain"/>
    <property type="match status" value="1"/>
</dbReference>
<protein>
    <submittedName>
        <fullName evidence="2">Clavesin-1</fullName>
    </submittedName>
</protein>
<dbReference type="PANTHER" id="PTHR10174">
    <property type="entry name" value="ALPHA-TOCOPHEROL TRANSFER PROTEIN-RELATED"/>
    <property type="match status" value="1"/>
</dbReference>
<dbReference type="Gene3D" id="1.10.8.20">
    <property type="entry name" value="N-terminal domain of phosphatidylinositol transfer protein sec14p"/>
    <property type="match status" value="1"/>
</dbReference>
<dbReference type="Pfam" id="PF00650">
    <property type="entry name" value="CRAL_TRIO"/>
    <property type="match status" value="1"/>
</dbReference>